<accession>A0A166CNH3</accession>
<evidence type="ECO:0000256" key="7">
    <source>
        <dbReference type="SAM" id="MobiDB-lite"/>
    </source>
</evidence>
<feature type="region of interest" description="Disordered" evidence="7">
    <location>
        <begin position="21"/>
        <end position="82"/>
    </location>
</feature>
<dbReference type="AlphaFoldDB" id="A0A166CNH3"/>
<evidence type="ECO:0000256" key="2">
    <source>
        <dbReference type="ARBA" id="ARBA00022574"/>
    </source>
</evidence>
<comment type="similarity">
    <text evidence="5">Belongs to the WD repeat cdt2 family.</text>
</comment>
<dbReference type="GO" id="GO:0005634">
    <property type="term" value="C:nucleus"/>
    <property type="evidence" value="ECO:0007669"/>
    <property type="project" value="TreeGrafter"/>
</dbReference>
<organism evidence="8 9">
    <name type="scientific">Sistotremastrum suecicum HHB10207 ss-3</name>
    <dbReference type="NCBI Taxonomy" id="1314776"/>
    <lineage>
        <taxon>Eukaryota</taxon>
        <taxon>Fungi</taxon>
        <taxon>Dikarya</taxon>
        <taxon>Basidiomycota</taxon>
        <taxon>Agaricomycotina</taxon>
        <taxon>Agaricomycetes</taxon>
        <taxon>Sistotremastrales</taxon>
        <taxon>Sistotremastraceae</taxon>
        <taxon>Sistotremastrum</taxon>
    </lineage>
</organism>
<evidence type="ECO:0000256" key="3">
    <source>
        <dbReference type="ARBA" id="ARBA00022737"/>
    </source>
</evidence>
<protein>
    <submittedName>
        <fullName evidence="8">WD40 repeat-like protein</fullName>
    </submittedName>
</protein>
<keyword evidence="4" id="KW-0833">Ubl conjugation pathway</keyword>
<dbReference type="EMBL" id="KV428079">
    <property type="protein sequence ID" value="KZT37649.1"/>
    <property type="molecule type" value="Genomic_DNA"/>
</dbReference>
<evidence type="ECO:0000256" key="4">
    <source>
        <dbReference type="ARBA" id="ARBA00022786"/>
    </source>
</evidence>
<dbReference type="GO" id="GO:0043161">
    <property type="term" value="P:proteasome-mediated ubiquitin-dependent protein catabolic process"/>
    <property type="evidence" value="ECO:0007669"/>
    <property type="project" value="TreeGrafter"/>
</dbReference>
<keyword evidence="9" id="KW-1185">Reference proteome</keyword>
<dbReference type="OrthoDB" id="2096344at2759"/>
<dbReference type="PANTHER" id="PTHR22852:SF0">
    <property type="entry name" value="DENTICLELESS PROTEIN HOMOLOG"/>
    <property type="match status" value="1"/>
</dbReference>
<dbReference type="InterPro" id="IPR036322">
    <property type="entry name" value="WD40_repeat_dom_sf"/>
</dbReference>
<dbReference type="InterPro" id="IPR051865">
    <property type="entry name" value="WD-repeat_CDT2_adapter"/>
</dbReference>
<dbReference type="PROSITE" id="PS00678">
    <property type="entry name" value="WD_REPEATS_1"/>
    <property type="match status" value="1"/>
</dbReference>
<keyword evidence="3" id="KW-0677">Repeat</keyword>
<evidence type="ECO:0000256" key="1">
    <source>
        <dbReference type="ARBA" id="ARBA00004906"/>
    </source>
</evidence>
<feature type="repeat" description="WD" evidence="6">
    <location>
        <begin position="183"/>
        <end position="224"/>
    </location>
</feature>
<dbReference type="InterPro" id="IPR001680">
    <property type="entry name" value="WD40_rpt"/>
</dbReference>
<dbReference type="Proteomes" id="UP000076798">
    <property type="component" value="Unassembled WGS sequence"/>
</dbReference>
<reference evidence="8 9" key="1">
    <citation type="journal article" date="2016" name="Mol. Biol. Evol.">
        <title>Comparative Genomics of Early-Diverging Mushroom-Forming Fungi Provides Insights into the Origins of Lignocellulose Decay Capabilities.</title>
        <authorList>
            <person name="Nagy L.G."/>
            <person name="Riley R."/>
            <person name="Tritt A."/>
            <person name="Adam C."/>
            <person name="Daum C."/>
            <person name="Floudas D."/>
            <person name="Sun H."/>
            <person name="Yadav J.S."/>
            <person name="Pangilinan J."/>
            <person name="Larsson K.H."/>
            <person name="Matsuura K."/>
            <person name="Barry K."/>
            <person name="Labutti K."/>
            <person name="Kuo R."/>
            <person name="Ohm R.A."/>
            <person name="Bhattacharya S.S."/>
            <person name="Shirouzu T."/>
            <person name="Yoshinaga Y."/>
            <person name="Martin F.M."/>
            <person name="Grigoriev I.V."/>
            <person name="Hibbett D.S."/>
        </authorList>
    </citation>
    <scope>NUCLEOTIDE SEQUENCE [LARGE SCALE GENOMIC DNA]</scope>
    <source>
        <strain evidence="8 9">HHB10207 ss-3</strain>
    </source>
</reference>
<comment type="pathway">
    <text evidence="1">Protein modification; protein ubiquitination.</text>
</comment>
<dbReference type="PROSITE" id="PS50082">
    <property type="entry name" value="WD_REPEATS_2"/>
    <property type="match status" value="3"/>
</dbReference>
<feature type="repeat" description="WD" evidence="6">
    <location>
        <begin position="225"/>
        <end position="267"/>
    </location>
</feature>
<dbReference type="InterPro" id="IPR015943">
    <property type="entry name" value="WD40/YVTN_repeat-like_dom_sf"/>
</dbReference>
<dbReference type="PRINTS" id="PR00320">
    <property type="entry name" value="GPROTEINBRPT"/>
</dbReference>
<dbReference type="InterPro" id="IPR019775">
    <property type="entry name" value="WD40_repeat_CS"/>
</dbReference>
<evidence type="ECO:0000256" key="6">
    <source>
        <dbReference type="PROSITE-ProRule" id="PRU00221"/>
    </source>
</evidence>
<dbReference type="GO" id="GO:0030674">
    <property type="term" value="F:protein-macromolecule adaptor activity"/>
    <property type="evidence" value="ECO:0007669"/>
    <property type="project" value="TreeGrafter"/>
</dbReference>
<evidence type="ECO:0000313" key="8">
    <source>
        <dbReference type="EMBL" id="KZT37649.1"/>
    </source>
</evidence>
<feature type="repeat" description="WD" evidence="6">
    <location>
        <begin position="453"/>
        <end position="482"/>
    </location>
</feature>
<keyword evidence="2 6" id="KW-0853">WD repeat</keyword>
<dbReference type="Pfam" id="PF00400">
    <property type="entry name" value="WD40"/>
    <property type="match status" value="5"/>
</dbReference>
<proteinExistence type="inferred from homology"/>
<dbReference type="SMART" id="SM00320">
    <property type="entry name" value="WD40"/>
    <property type="match status" value="5"/>
</dbReference>
<dbReference type="Gene3D" id="2.130.10.10">
    <property type="entry name" value="YVTN repeat-like/Quinoprotein amine dehydrogenase"/>
    <property type="match status" value="2"/>
</dbReference>
<gene>
    <name evidence="8" type="ORF">SISSUDRAFT_1062664</name>
</gene>
<dbReference type="InterPro" id="IPR020472">
    <property type="entry name" value="WD40_PAC1"/>
</dbReference>
<dbReference type="SUPFAM" id="SSF50978">
    <property type="entry name" value="WD40 repeat-like"/>
    <property type="match status" value="1"/>
</dbReference>
<dbReference type="STRING" id="1314776.A0A166CNH3"/>
<name>A0A166CNH3_9AGAM</name>
<dbReference type="PANTHER" id="PTHR22852">
    <property type="entry name" value="LETHAL 2 DENTICLELESS PROTEIN RETINOIC ACID-REGULATED NUCLEAR MATRIX-ASSOCIATED PROTEIN"/>
    <property type="match status" value="1"/>
</dbReference>
<dbReference type="PROSITE" id="PS50294">
    <property type="entry name" value="WD_REPEATS_REGION"/>
    <property type="match status" value="3"/>
</dbReference>
<evidence type="ECO:0000256" key="5">
    <source>
        <dbReference type="ARBA" id="ARBA00038344"/>
    </source>
</evidence>
<evidence type="ECO:0000313" key="9">
    <source>
        <dbReference type="Proteomes" id="UP000076798"/>
    </source>
</evidence>
<sequence>MQLSDSYSLATPDSSMIIQRVPFGDKTNVPGLVGKPKAPKRPASPLQKSKEGKRAKIGTGASIFERREPPQPPVPTHPAPRLHEQATHRQLRAFVRSGRYQPLSLSTIPVLKSFVSSTTSDVYKIFSAECDTHFELPFSCSYSSSAKKSGRPLLAVSTELGIVEIIDTSKRDATLFPIPRTRFAPHENAIFDVKWSPDDRYLATASGDSSIRITSVVTQKPLYHLAGHKSTVKFAAWDPNNPDLLSSGGRDGTICLWDIRQEPDSTVDGVDILKPVLSIVDAHTHGPNSIKSKKSANLSRSVTSLLYGHEPYTLFSSGSFDGTIRKWDTRQPTTKKDRLLKSSKPIEESDRDATIVGGGKRARGISSMALGEGVVWALGIDSKIHTYPTYLAAPFPHDEATTFSHPDMCTSSFYPRIAGSPCGNWLASGSSDGNLYLFDVGSRQSPTPAGIKLQGHTGEICGLDWASGSLATCSDDRTVRVWRPDAEIIERCRSNPVDEAWNWTWAKDS</sequence>